<feature type="transmembrane region" description="Helical" evidence="2">
    <location>
        <begin position="380"/>
        <end position="398"/>
    </location>
</feature>
<evidence type="ECO:0000256" key="2">
    <source>
        <dbReference type="SAM" id="Phobius"/>
    </source>
</evidence>
<dbReference type="EMBL" id="CAIX01000019">
    <property type="protein sequence ID" value="CCI41452.1"/>
    <property type="molecule type" value="Genomic_DNA"/>
</dbReference>
<name>A0A024G4J5_9STRA</name>
<evidence type="ECO:0008006" key="6">
    <source>
        <dbReference type="Google" id="ProtNLM"/>
    </source>
</evidence>
<dbReference type="InParanoid" id="A0A024G4J5"/>
<dbReference type="GO" id="GO:0005774">
    <property type="term" value="C:vacuolar membrane"/>
    <property type="evidence" value="ECO:0007669"/>
    <property type="project" value="TreeGrafter"/>
</dbReference>
<organism evidence="4 5">
    <name type="scientific">Albugo candida</name>
    <dbReference type="NCBI Taxonomy" id="65357"/>
    <lineage>
        <taxon>Eukaryota</taxon>
        <taxon>Sar</taxon>
        <taxon>Stramenopiles</taxon>
        <taxon>Oomycota</taxon>
        <taxon>Peronosporomycetes</taxon>
        <taxon>Albuginales</taxon>
        <taxon>Albuginaceae</taxon>
        <taxon>Albugo</taxon>
    </lineage>
</organism>
<evidence type="ECO:0000256" key="3">
    <source>
        <dbReference type="SAM" id="SignalP"/>
    </source>
</evidence>
<dbReference type="FunCoup" id="A0A024G4J5">
    <property type="interactions" value="73"/>
</dbReference>
<gene>
    <name evidence="4" type="ORF">BN9_022360</name>
</gene>
<sequence>MFIWLVYAFVALLLLGSSASVVYYLQPGHKSNSASNITFPLVSSSLFSSYCISASSVASIALSLLTLFLVPIDVYLLQHSRNENIQMTEEVLTQFYRISLMILIVYLSIIAPLAYNYAKQRELAHVTLNFDTKEHLKVAIKRTLCMLIGIGLLLSIFTVLLLCGRPKSESQVEWIKPLLKISYDFNTFVQILVGTLIVCGLYIWIFVCAQGLAFVPLAGLLMEGNSDEQMTSDGSTFQELLRENDMEREAIEQTQIALHARYIKQPGQLEPDPVLMSVADQERIHRIKSRKEQLRERQHVLEDNMKRALRSQRRWKCWRIPLGLLCLCLSISIIISALTTNFEKLLRSDFRQGFVMDGPSHLTVVDTLLVASSQFFPMDYILFGILFYYIFIVSFRVLMRGQVRLLCLQFGRVKPRLTAASTITIASFVIVYVALIGLFSLLTLAPQYSSFGHQTYVNAQTNQTRMCTLKEAVVGPHCRVTRLAELYNSIVVSMPTFGLLMFLGQWLFALSYIPWSFFAYSLAKPLKDPDPKMENLLSNY</sequence>
<feature type="transmembrane region" description="Helical" evidence="2">
    <location>
        <begin position="419"/>
        <end position="442"/>
    </location>
</feature>
<dbReference type="PANTHER" id="PTHR16130:SF2">
    <property type="entry name" value="LYSOSOMAL COBALAMIN TRANSPORT ESCORT PROTEIN LMBD1"/>
    <property type="match status" value="1"/>
</dbReference>
<keyword evidence="2" id="KW-0812">Transmembrane</keyword>
<feature type="transmembrane region" description="Helical" evidence="2">
    <location>
        <begin position="497"/>
        <end position="523"/>
    </location>
</feature>
<feature type="signal peptide" evidence="3">
    <location>
        <begin position="1"/>
        <end position="19"/>
    </location>
</feature>
<feature type="transmembrane region" description="Helical" evidence="2">
    <location>
        <begin position="188"/>
        <end position="221"/>
    </location>
</feature>
<feature type="chain" id="PRO_5001532174" description="Lysosomal cobalamin transporter" evidence="3">
    <location>
        <begin position="20"/>
        <end position="540"/>
    </location>
</feature>
<keyword evidence="3" id="KW-0732">Signal</keyword>
<protein>
    <recommendedName>
        <fullName evidence="6">Lysosomal cobalamin transporter</fullName>
    </recommendedName>
</protein>
<dbReference type="OrthoDB" id="73273at2759"/>
<keyword evidence="1" id="KW-0175">Coiled coil</keyword>
<feature type="coiled-coil region" evidence="1">
    <location>
        <begin position="284"/>
        <end position="311"/>
    </location>
</feature>
<reference evidence="4 5" key="1">
    <citation type="submission" date="2012-05" db="EMBL/GenBank/DDBJ databases">
        <title>Recombination and specialization in a pathogen metapopulation.</title>
        <authorList>
            <person name="Gardiner A."/>
            <person name="Kemen E."/>
            <person name="Schultz-Larsen T."/>
            <person name="MacLean D."/>
            <person name="Van Oosterhout C."/>
            <person name="Jones J.D.G."/>
        </authorList>
    </citation>
    <scope>NUCLEOTIDE SEQUENCE [LARGE SCALE GENOMIC DNA]</scope>
    <source>
        <strain evidence="4 5">Ac Nc2</strain>
    </source>
</reference>
<dbReference type="InterPro" id="IPR050854">
    <property type="entry name" value="LMBD1_LysCbl_Transport"/>
</dbReference>
<feature type="transmembrane region" description="Helical" evidence="2">
    <location>
        <begin position="317"/>
        <end position="338"/>
    </location>
</feature>
<dbReference type="Proteomes" id="UP000053237">
    <property type="component" value="Unassembled WGS sequence"/>
</dbReference>
<proteinExistence type="predicted"/>
<dbReference type="AlphaFoldDB" id="A0A024G4J5"/>
<keyword evidence="2" id="KW-0472">Membrane</keyword>
<dbReference type="GO" id="GO:0072665">
    <property type="term" value="P:protein localization to vacuole"/>
    <property type="evidence" value="ECO:0007669"/>
    <property type="project" value="TreeGrafter"/>
</dbReference>
<feature type="transmembrane region" description="Helical" evidence="2">
    <location>
        <begin position="139"/>
        <end position="162"/>
    </location>
</feature>
<keyword evidence="5" id="KW-1185">Reference proteome</keyword>
<dbReference type="PANTHER" id="PTHR16130">
    <property type="entry name" value="LYSOSOMAL COBALAMIN TRANSPORTER-RELATED"/>
    <property type="match status" value="1"/>
</dbReference>
<keyword evidence="2" id="KW-1133">Transmembrane helix</keyword>
<accession>A0A024G4J5</accession>
<evidence type="ECO:0000256" key="1">
    <source>
        <dbReference type="SAM" id="Coils"/>
    </source>
</evidence>
<comment type="caution">
    <text evidence="4">The sequence shown here is derived from an EMBL/GenBank/DDBJ whole genome shotgun (WGS) entry which is preliminary data.</text>
</comment>
<evidence type="ECO:0000313" key="4">
    <source>
        <dbReference type="EMBL" id="CCI41452.1"/>
    </source>
</evidence>
<evidence type="ECO:0000313" key="5">
    <source>
        <dbReference type="Proteomes" id="UP000053237"/>
    </source>
</evidence>
<feature type="transmembrane region" description="Helical" evidence="2">
    <location>
        <begin position="98"/>
        <end position="118"/>
    </location>
</feature>